<accession>A0A6H5H1V0</accession>
<feature type="compositionally biased region" description="Polar residues" evidence="1">
    <location>
        <begin position="48"/>
        <end position="60"/>
    </location>
</feature>
<protein>
    <submittedName>
        <fullName evidence="2">Uncharacterized protein</fullName>
    </submittedName>
</protein>
<dbReference type="Proteomes" id="UP000479000">
    <property type="component" value="Unassembled WGS sequence"/>
</dbReference>
<organism evidence="2 3">
    <name type="scientific">Nesidiocoris tenuis</name>
    <dbReference type="NCBI Taxonomy" id="355587"/>
    <lineage>
        <taxon>Eukaryota</taxon>
        <taxon>Metazoa</taxon>
        <taxon>Ecdysozoa</taxon>
        <taxon>Arthropoda</taxon>
        <taxon>Hexapoda</taxon>
        <taxon>Insecta</taxon>
        <taxon>Pterygota</taxon>
        <taxon>Neoptera</taxon>
        <taxon>Paraneoptera</taxon>
        <taxon>Hemiptera</taxon>
        <taxon>Heteroptera</taxon>
        <taxon>Panheteroptera</taxon>
        <taxon>Cimicomorpha</taxon>
        <taxon>Miridae</taxon>
        <taxon>Dicyphina</taxon>
        <taxon>Nesidiocoris</taxon>
    </lineage>
</organism>
<feature type="compositionally biased region" description="Polar residues" evidence="1">
    <location>
        <begin position="1"/>
        <end position="14"/>
    </location>
</feature>
<sequence length="67" mass="7571">MRTEGTANVNNLQGRETAMRRRQRRSDAGRRASDKAEVSSPQRELDTHNQNFPSPASTPIPNVCYRS</sequence>
<reference evidence="2 3" key="1">
    <citation type="submission" date="2020-02" db="EMBL/GenBank/DDBJ databases">
        <authorList>
            <person name="Ferguson B K."/>
        </authorList>
    </citation>
    <scope>NUCLEOTIDE SEQUENCE [LARGE SCALE GENOMIC DNA]</scope>
</reference>
<name>A0A6H5H1V0_9HEMI</name>
<gene>
    <name evidence="2" type="ORF">NTEN_LOCUS16064</name>
</gene>
<proteinExistence type="predicted"/>
<evidence type="ECO:0000313" key="2">
    <source>
        <dbReference type="EMBL" id="CAB0011071.1"/>
    </source>
</evidence>
<dbReference type="EMBL" id="CADCXU010023693">
    <property type="protein sequence ID" value="CAB0011071.1"/>
    <property type="molecule type" value="Genomic_DNA"/>
</dbReference>
<keyword evidence="3" id="KW-1185">Reference proteome</keyword>
<evidence type="ECO:0000313" key="3">
    <source>
        <dbReference type="Proteomes" id="UP000479000"/>
    </source>
</evidence>
<evidence type="ECO:0000256" key="1">
    <source>
        <dbReference type="SAM" id="MobiDB-lite"/>
    </source>
</evidence>
<feature type="region of interest" description="Disordered" evidence="1">
    <location>
        <begin position="1"/>
        <end position="67"/>
    </location>
</feature>
<feature type="compositionally biased region" description="Basic and acidic residues" evidence="1">
    <location>
        <begin position="25"/>
        <end position="47"/>
    </location>
</feature>
<feature type="non-terminal residue" evidence="2">
    <location>
        <position position="67"/>
    </location>
</feature>
<dbReference type="AlphaFoldDB" id="A0A6H5H1V0"/>